<dbReference type="InterPro" id="IPR053222">
    <property type="entry name" value="Zygotic_Embryogenesis-Asso"/>
</dbReference>
<dbReference type="InterPro" id="IPR012885">
    <property type="entry name" value="F-box_Sdz-33"/>
</dbReference>
<evidence type="ECO:0000313" key="2">
    <source>
        <dbReference type="EMBL" id="CAD6197802.1"/>
    </source>
</evidence>
<sequence length="371" mass="43342">MTSVLANYPVNYPNFVEEQSLGSNFPWQLLPMEMKHEITRRMDFSTKRRFSFLSLETWNVCKKRLQLFFDSLEIVDSYWNRPDMPKFIKICATVKRQHCEQYTFRFIDRGFVNCEVEKIYTTDYKNPRTDVAIYNGENFKQMAFRFLSRFLKENRFDHVEYMTACTPCFMSKFVCKSLTISTVDEATFKKVLNLAPSHLSKLSMQYLSGSLYQDRGVQYFKDSDVFDLPQVSNTLSLNVTNKCSMNDDQFLRLKSDRIDLTSDNITENAINMYLKDWINGVRGNLEYLSIRCKEALNSANLLKDIDFIDWETVRRRNGAFATEFEARYTNDRLQSAIFEVSSKNSGKACLIVSPGHLARFIVTQKGGAYFV</sequence>
<reference evidence="2" key="1">
    <citation type="submission" date="2020-10" db="EMBL/GenBank/DDBJ databases">
        <authorList>
            <person name="Kikuchi T."/>
        </authorList>
    </citation>
    <scope>NUCLEOTIDE SEQUENCE</scope>
    <source>
        <strain evidence="2">NKZ352</strain>
    </source>
</reference>
<gene>
    <name evidence="2" type="ORF">CAUJ_LOCUS13709</name>
</gene>
<dbReference type="PANTHER" id="PTHR22899">
    <property type="entry name" value="CYCLIN-RELATED F-BOX FAMILY"/>
    <property type="match status" value="1"/>
</dbReference>
<dbReference type="AlphaFoldDB" id="A0A8S1HXL6"/>
<organism evidence="2 3">
    <name type="scientific">Caenorhabditis auriculariae</name>
    <dbReference type="NCBI Taxonomy" id="2777116"/>
    <lineage>
        <taxon>Eukaryota</taxon>
        <taxon>Metazoa</taxon>
        <taxon>Ecdysozoa</taxon>
        <taxon>Nematoda</taxon>
        <taxon>Chromadorea</taxon>
        <taxon>Rhabditida</taxon>
        <taxon>Rhabditina</taxon>
        <taxon>Rhabditomorpha</taxon>
        <taxon>Rhabditoidea</taxon>
        <taxon>Rhabditidae</taxon>
        <taxon>Peloderinae</taxon>
        <taxon>Caenorhabditis</taxon>
    </lineage>
</organism>
<dbReference type="Proteomes" id="UP000835052">
    <property type="component" value="Unassembled WGS sequence"/>
</dbReference>
<dbReference type="OrthoDB" id="5843099at2759"/>
<proteinExistence type="predicted"/>
<evidence type="ECO:0000259" key="1">
    <source>
        <dbReference type="Pfam" id="PF07735"/>
    </source>
</evidence>
<dbReference type="EMBL" id="CAJGYM010000105">
    <property type="protein sequence ID" value="CAD6197802.1"/>
    <property type="molecule type" value="Genomic_DNA"/>
</dbReference>
<dbReference type="Pfam" id="PF07735">
    <property type="entry name" value="FBA_2"/>
    <property type="match status" value="1"/>
</dbReference>
<feature type="domain" description="Sdz-33 F-box" evidence="1">
    <location>
        <begin position="232"/>
        <end position="290"/>
    </location>
</feature>
<keyword evidence="3" id="KW-1185">Reference proteome</keyword>
<evidence type="ECO:0000313" key="3">
    <source>
        <dbReference type="Proteomes" id="UP000835052"/>
    </source>
</evidence>
<protein>
    <recommendedName>
        <fullName evidence="1">Sdz-33 F-box domain-containing protein</fullName>
    </recommendedName>
</protein>
<name>A0A8S1HXL6_9PELO</name>
<accession>A0A8S1HXL6</accession>
<dbReference type="PANTHER" id="PTHR22899:SF0">
    <property type="entry name" value="F-BOX ASSOCIATED DOMAIN-CONTAINING PROTEIN-RELATED"/>
    <property type="match status" value="1"/>
</dbReference>
<comment type="caution">
    <text evidence="2">The sequence shown here is derived from an EMBL/GenBank/DDBJ whole genome shotgun (WGS) entry which is preliminary data.</text>
</comment>